<dbReference type="OrthoDB" id="273082at2"/>
<dbReference type="Pfam" id="PF04542">
    <property type="entry name" value="Sigma70_r2"/>
    <property type="match status" value="1"/>
</dbReference>
<dbReference type="PANTHER" id="PTHR43133:SF8">
    <property type="entry name" value="RNA POLYMERASE SIGMA FACTOR HI_1459-RELATED"/>
    <property type="match status" value="1"/>
</dbReference>
<dbReference type="SUPFAM" id="SSF88946">
    <property type="entry name" value="Sigma2 domain of RNA polymerase sigma factors"/>
    <property type="match status" value="1"/>
</dbReference>
<comment type="similarity">
    <text evidence="1">Belongs to the sigma-70 factor family. ECF subfamily.</text>
</comment>
<dbReference type="InterPro" id="IPR039425">
    <property type="entry name" value="RNA_pol_sigma-70-like"/>
</dbReference>
<dbReference type="InterPro" id="IPR007627">
    <property type="entry name" value="RNA_pol_sigma70_r2"/>
</dbReference>
<dbReference type="NCBIfam" id="TIGR02937">
    <property type="entry name" value="sigma70-ECF"/>
    <property type="match status" value="1"/>
</dbReference>
<dbReference type="Gene3D" id="1.10.1740.10">
    <property type="match status" value="1"/>
</dbReference>
<organism evidence="8 9">
    <name type="scientific">Dictyobacter aurantiacus</name>
    <dbReference type="NCBI Taxonomy" id="1936993"/>
    <lineage>
        <taxon>Bacteria</taxon>
        <taxon>Bacillati</taxon>
        <taxon>Chloroflexota</taxon>
        <taxon>Ktedonobacteria</taxon>
        <taxon>Ktedonobacterales</taxon>
        <taxon>Dictyobacteraceae</taxon>
        <taxon>Dictyobacter</taxon>
    </lineage>
</organism>
<reference evidence="9" key="1">
    <citation type="submission" date="2018-12" db="EMBL/GenBank/DDBJ databases">
        <title>Tengunoibacter tsumagoiensis gen. nov., sp. nov., Dictyobacter kobayashii sp. nov., D. alpinus sp. nov., and D. joshuensis sp. nov. and description of Dictyobacteraceae fam. nov. within the order Ktedonobacterales isolated from Tengu-no-mugimeshi.</title>
        <authorList>
            <person name="Wang C.M."/>
            <person name="Zheng Y."/>
            <person name="Sakai Y."/>
            <person name="Toyoda A."/>
            <person name="Minakuchi Y."/>
            <person name="Abe K."/>
            <person name="Yokota A."/>
            <person name="Yabe S."/>
        </authorList>
    </citation>
    <scope>NUCLEOTIDE SEQUENCE [LARGE SCALE GENOMIC DNA]</scope>
    <source>
        <strain evidence="9">S-27</strain>
    </source>
</reference>
<dbReference type="AlphaFoldDB" id="A0A401Z948"/>
<dbReference type="Gene3D" id="1.10.10.10">
    <property type="entry name" value="Winged helix-like DNA-binding domain superfamily/Winged helix DNA-binding domain"/>
    <property type="match status" value="1"/>
</dbReference>
<evidence type="ECO:0000259" key="7">
    <source>
        <dbReference type="Pfam" id="PF08281"/>
    </source>
</evidence>
<dbReference type="InterPro" id="IPR013324">
    <property type="entry name" value="RNA_pol_sigma_r3/r4-like"/>
</dbReference>
<dbReference type="InterPro" id="IPR013249">
    <property type="entry name" value="RNA_pol_sigma70_r4_t2"/>
</dbReference>
<evidence type="ECO:0000256" key="4">
    <source>
        <dbReference type="ARBA" id="ARBA00023125"/>
    </source>
</evidence>
<evidence type="ECO:0000256" key="2">
    <source>
        <dbReference type="ARBA" id="ARBA00023015"/>
    </source>
</evidence>
<feature type="domain" description="RNA polymerase sigma-70 region 2" evidence="6">
    <location>
        <begin position="39"/>
        <end position="106"/>
    </location>
</feature>
<keyword evidence="4" id="KW-0238">DNA-binding</keyword>
<proteinExistence type="inferred from homology"/>
<dbReference type="GO" id="GO:0016987">
    <property type="term" value="F:sigma factor activity"/>
    <property type="evidence" value="ECO:0007669"/>
    <property type="project" value="UniProtKB-KW"/>
</dbReference>
<dbReference type="InterPro" id="IPR013325">
    <property type="entry name" value="RNA_pol_sigma_r2"/>
</dbReference>
<keyword evidence="5" id="KW-0804">Transcription</keyword>
<protein>
    <submittedName>
        <fullName evidence="8">RNA polymerase sigma factor</fullName>
    </submittedName>
</protein>
<dbReference type="Pfam" id="PF08281">
    <property type="entry name" value="Sigma70_r4_2"/>
    <property type="match status" value="1"/>
</dbReference>
<dbReference type="SUPFAM" id="SSF88659">
    <property type="entry name" value="Sigma3 and sigma4 domains of RNA polymerase sigma factors"/>
    <property type="match status" value="1"/>
</dbReference>
<comment type="caution">
    <text evidence="8">The sequence shown here is derived from an EMBL/GenBank/DDBJ whole genome shotgun (WGS) entry which is preliminary data.</text>
</comment>
<evidence type="ECO:0000313" key="9">
    <source>
        <dbReference type="Proteomes" id="UP000287224"/>
    </source>
</evidence>
<gene>
    <name evidence="8" type="ORF">KDAU_06880</name>
</gene>
<evidence type="ECO:0000313" key="8">
    <source>
        <dbReference type="EMBL" id="GCE03359.1"/>
    </source>
</evidence>
<accession>A0A401Z948</accession>
<keyword evidence="2" id="KW-0805">Transcription regulation</keyword>
<dbReference type="EMBL" id="BIFQ01000001">
    <property type="protein sequence ID" value="GCE03359.1"/>
    <property type="molecule type" value="Genomic_DNA"/>
</dbReference>
<dbReference type="RefSeq" id="WP_160145609.1">
    <property type="nucleotide sequence ID" value="NZ_BIFQ01000001.1"/>
</dbReference>
<evidence type="ECO:0000259" key="6">
    <source>
        <dbReference type="Pfam" id="PF04542"/>
    </source>
</evidence>
<evidence type="ECO:0000256" key="3">
    <source>
        <dbReference type="ARBA" id="ARBA00023082"/>
    </source>
</evidence>
<keyword evidence="3" id="KW-0731">Sigma factor</keyword>
<sequence length="211" mass="24573">MIQQQSPIGRETAREIPSHESLLALQVLSGDQEAFAHFVKYYSGPLYNYIYHVLQDAELSADILQNVFTRFYTFLPQMNLDKPFKPWLFQVAHNFCIDEIRSKRRRMTQTFSTLIIMDEEAHTEGLLDIEDPHSSIEEICERHDIQTSIRRALKALSLKARNVVILRCTSNMTFSQIGKALDMPEQTAKTYFCRARKILRQELMKDGIIDE</sequence>
<dbReference type="InterPro" id="IPR014284">
    <property type="entry name" value="RNA_pol_sigma-70_dom"/>
</dbReference>
<name>A0A401Z948_9CHLR</name>
<dbReference type="InterPro" id="IPR036388">
    <property type="entry name" value="WH-like_DNA-bd_sf"/>
</dbReference>
<dbReference type="PANTHER" id="PTHR43133">
    <property type="entry name" value="RNA POLYMERASE ECF-TYPE SIGMA FACTO"/>
    <property type="match status" value="1"/>
</dbReference>
<dbReference type="Proteomes" id="UP000287224">
    <property type="component" value="Unassembled WGS sequence"/>
</dbReference>
<dbReference type="GO" id="GO:0006352">
    <property type="term" value="P:DNA-templated transcription initiation"/>
    <property type="evidence" value="ECO:0007669"/>
    <property type="project" value="InterPro"/>
</dbReference>
<keyword evidence="9" id="KW-1185">Reference proteome</keyword>
<feature type="domain" description="RNA polymerase sigma factor 70 region 4 type 2" evidence="7">
    <location>
        <begin position="148"/>
        <end position="198"/>
    </location>
</feature>
<evidence type="ECO:0000256" key="5">
    <source>
        <dbReference type="ARBA" id="ARBA00023163"/>
    </source>
</evidence>
<dbReference type="GO" id="GO:0003677">
    <property type="term" value="F:DNA binding"/>
    <property type="evidence" value="ECO:0007669"/>
    <property type="project" value="UniProtKB-KW"/>
</dbReference>
<evidence type="ECO:0000256" key="1">
    <source>
        <dbReference type="ARBA" id="ARBA00010641"/>
    </source>
</evidence>